<organism evidence="6 7">
    <name type="scientific">Heyndrickxia oleronia</name>
    <dbReference type="NCBI Taxonomy" id="38875"/>
    <lineage>
        <taxon>Bacteria</taxon>
        <taxon>Bacillati</taxon>
        <taxon>Bacillota</taxon>
        <taxon>Bacilli</taxon>
        <taxon>Bacillales</taxon>
        <taxon>Bacillaceae</taxon>
        <taxon>Heyndrickxia</taxon>
    </lineage>
</organism>
<proteinExistence type="inferred from homology"/>
<evidence type="ECO:0000313" key="6">
    <source>
        <dbReference type="EMBL" id="OOP61543.1"/>
    </source>
</evidence>
<dbReference type="PANTHER" id="PTHR42711">
    <property type="entry name" value="ABC TRANSPORTER ATP-BINDING PROTEIN"/>
    <property type="match status" value="1"/>
</dbReference>
<evidence type="ECO:0000256" key="3">
    <source>
        <dbReference type="ARBA" id="ARBA00022741"/>
    </source>
</evidence>
<dbReference type="PROSITE" id="PS00211">
    <property type="entry name" value="ABC_TRANSPORTER_1"/>
    <property type="match status" value="1"/>
</dbReference>
<dbReference type="AlphaFoldDB" id="A0A8E2I2H0"/>
<dbReference type="RefSeq" id="WP_078111557.1">
    <property type="nucleotide sequence ID" value="NZ_CP065424.1"/>
</dbReference>
<keyword evidence="7" id="KW-1185">Reference proteome</keyword>
<accession>A0A8E2I2H0</accession>
<dbReference type="Pfam" id="PF00005">
    <property type="entry name" value="ABC_tran"/>
    <property type="match status" value="1"/>
</dbReference>
<dbReference type="InterPro" id="IPR027417">
    <property type="entry name" value="P-loop_NTPase"/>
</dbReference>
<dbReference type="GO" id="GO:0016887">
    <property type="term" value="F:ATP hydrolysis activity"/>
    <property type="evidence" value="ECO:0007669"/>
    <property type="project" value="InterPro"/>
</dbReference>
<dbReference type="GO" id="GO:0005524">
    <property type="term" value="F:ATP binding"/>
    <property type="evidence" value="ECO:0007669"/>
    <property type="project" value="UniProtKB-KW"/>
</dbReference>
<keyword evidence="3" id="KW-0547">Nucleotide-binding</keyword>
<dbReference type="Proteomes" id="UP000189761">
    <property type="component" value="Unassembled WGS sequence"/>
</dbReference>
<dbReference type="SUPFAM" id="SSF52540">
    <property type="entry name" value="P-loop containing nucleoside triphosphate hydrolases"/>
    <property type="match status" value="1"/>
</dbReference>
<keyword evidence="2" id="KW-0813">Transport</keyword>
<comment type="similarity">
    <text evidence="1">Belongs to the ABC transporter superfamily.</text>
</comment>
<evidence type="ECO:0000256" key="1">
    <source>
        <dbReference type="ARBA" id="ARBA00005417"/>
    </source>
</evidence>
<dbReference type="InterPro" id="IPR050763">
    <property type="entry name" value="ABC_transporter_ATP-binding"/>
</dbReference>
<comment type="caution">
    <text evidence="6">The sequence shown here is derived from an EMBL/GenBank/DDBJ whole genome shotgun (WGS) entry which is preliminary data.</text>
</comment>
<evidence type="ECO:0000256" key="2">
    <source>
        <dbReference type="ARBA" id="ARBA00022448"/>
    </source>
</evidence>
<evidence type="ECO:0000313" key="7">
    <source>
        <dbReference type="Proteomes" id="UP000189761"/>
    </source>
</evidence>
<gene>
    <name evidence="6" type="ORF">BWZ43_25715</name>
</gene>
<protein>
    <submittedName>
        <fullName evidence="6">ABC transporter ATP-binding protein</fullName>
    </submittedName>
</protein>
<evidence type="ECO:0000256" key="4">
    <source>
        <dbReference type="ARBA" id="ARBA00022840"/>
    </source>
</evidence>
<dbReference type="PANTHER" id="PTHR42711:SF5">
    <property type="entry name" value="ABC TRANSPORTER ATP-BINDING PROTEIN NATA"/>
    <property type="match status" value="1"/>
</dbReference>
<name>A0A8E2I2H0_9BACI</name>
<dbReference type="Gene3D" id="3.40.50.300">
    <property type="entry name" value="P-loop containing nucleotide triphosphate hydrolases"/>
    <property type="match status" value="1"/>
</dbReference>
<dbReference type="PROSITE" id="PS50893">
    <property type="entry name" value="ABC_TRANSPORTER_2"/>
    <property type="match status" value="1"/>
</dbReference>
<evidence type="ECO:0000259" key="5">
    <source>
        <dbReference type="PROSITE" id="PS50893"/>
    </source>
</evidence>
<dbReference type="EMBL" id="MTLA01000570">
    <property type="protein sequence ID" value="OOP61543.1"/>
    <property type="molecule type" value="Genomic_DNA"/>
</dbReference>
<dbReference type="SMART" id="SM00382">
    <property type="entry name" value="AAA"/>
    <property type="match status" value="1"/>
</dbReference>
<sequence length="294" mass="33259">MSIYVKNITKSFQNRNVLQDVSFKIEKGRCVALIGPNGAGKTTLLNILVGLLDSDQGEISYQKTKDWKKEIGFLPQIPSFYNWMTAKEFLLFMGKVSQIDTLQLKSKVADVLESTGLTDDRNRKIQGFSGGMKQRLGLAQALLHEPSLLFLDEPVSALDPVGRRDFMNILSSIKEKTTIVYSTHILHDAEEISDNVLFLKQGSIIAQGMLEQFISQTSKTYTLKISNDFPYDLSTCSFIKSVKMLDAKSASLTFQNEGSKEELLQWCLIHHLDIIEFKKEKLTLESVFMEEVKK</sequence>
<feature type="domain" description="ABC transporter" evidence="5">
    <location>
        <begin position="3"/>
        <end position="226"/>
    </location>
</feature>
<dbReference type="CDD" id="cd03230">
    <property type="entry name" value="ABC_DR_subfamily_A"/>
    <property type="match status" value="1"/>
</dbReference>
<dbReference type="InterPro" id="IPR003593">
    <property type="entry name" value="AAA+_ATPase"/>
</dbReference>
<dbReference type="InterPro" id="IPR003439">
    <property type="entry name" value="ABC_transporter-like_ATP-bd"/>
</dbReference>
<reference evidence="6 7" key="1">
    <citation type="submission" date="2017-01" db="EMBL/GenBank/DDBJ databases">
        <title>Draft genome sequence of Bacillus oleronius.</title>
        <authorList>
            <person name="Allam M."/>
        </authorList>
    </citation>
    <scope>NUCLEOTIDE SEQUENCE [LARGE SCALE GENOMIC DNA]</scope>
    <source>
        <strain evidence="6 7">DSM 9356</strain>
    </source>
</reference>
<keyword evidence="4 6" id="KW-0067">ATP-binding</keyword>
<dbReference type="InterPro" id="IPR017871">
    <property type="entry name" value="ABC_transporter-like_CS"/>
</dbReference>